<comment type="caution">
    <text evidence="2">The sequence shown here is derived from an EMBL/GenBank/DDBJ whole genome shotgun (WGS) entry which is preliminary data.</text>
</comment>
<proteinExistence type="predicted"/>
<organism evidence="2 3">
    <name type="scientific">Mucilaginibacter lutimaris</name>
    <dbReference type="NCBI Taxonomy" id="931629"/>
    <lineage>
        <taxon>Bacteria</taxon>
        <taxon>Pseudomonadati</taxon>
        <taxon>Bacteroidota</taxon>
        <taxon>Sphingobacteriia</taxon>
        <taxon>Sphingobacteriales</taxon>
        <taxon>Sphingobacteriaceae</taxon>
        <taxon>Mucilaginibacter</taxon>
    </lineage>
</organism>
<dbReference type="EMBL" id="JBHTIA010000011">
    <property type="protein sequence ID" value="MFD0766155.1"/>
    <property type="molecule type" value="Genomic_DNA"/>
</dbReference>
<dbReference type="Pfam" id="PF19404">
    <property type="entry name" value="DUF5977"/>
    <property type="match status" value="1"/>
</dbReference>
<reference evidence="3" key="1">
    <citation type="journal article" date="2019" name="Int. J. Syst. Evol. Microbiol.">
        <title>The Global Catalogue of Microorganisms (GCM) 10K type strain sequencing project: providing services to taxonomists for standard genome sequencing and annotation.</title>
        <authorList>
            <consortium name="The Broad Institute Genomics Platform"/>
            <consortium name="The Broad Institute Genome Sequencing Center for Infectious Disease"/>
            <person name="Wu L."/>
            <person name="Ma J."/>
        </authorList>
    </citation>
    <scope>NUCLEOTIDE SEQUENCE [LARGE SCALE GENOMIC DNA]</scope>
    <source>
        <strain evidence="3">CCUG 60742</strain>
    </source>
</reference>
<dbReference type="Proteomes" id="UP001597073">
    <property type="component" value="Unassembled WGS sequence"/>
</dbReference>
<accession>A0ABW2ZIV9</accession>
<evidence type="ECO:0000313" key="2">
    <source>
        <dbReference type="EMBL" id="MFD0766155.1"/>
    </source>
</evidence>
<protein>
    <submittedName>
        <fullName evidence="2">DUF5977 domain-containing protein</fullName>
    </submittedName>
</protein>
<name>A0ABW2ZIV9_9SPHI</name>
<evidence type="ECO:0000313" key="3">
    <source>
        <dbReference type="Proteomes" id="UP001597073"/>
    </source>
</evidence>
<evidence type="ECO:0000259" key="1">
    <source>
        <dbReference type="Pfam" id="PF19404"/>
    </source>
</evidence>
<sequence>MQNVEWSFSQSGIYQPTDFGYLTSVSSWLLQEVEDADGNKIKLSYTNDYRGSNGFIADNRTRLTVLPFDSFEQWPGHTSGPYYPVINSVSSENFLTQISADGWKVNFEYDLSPGVLHTLKKVSLLQGNGNLVRQFNLNYTSNDMIALLQSLTETGVTTGAAVTKSHTFTYYDFPSGNYFVRGLDYWGYYNGVNNNTLIPFPPFNADREPNFSYTVMGALKKITYPTGGSSSFEYEPNQYGYLRESTQEEGVTINKKTGGGIRVKRITDTDNSGNPPVVKDYAYDLFSNSNVSSGVALARVNKFFFSFPVTTPSGELQWLFGTPTPDVTHDWNVWKSDPFYSMSLNPVYYFNVRETIGNTIRTDYEFTSHQDYNDNLGYNYGLGDAQVGPYESYDFARSLPKSETNYKNGTPVYKKQITYAVSVKYRARSLWRQILVSSAQGSFQFAKGVPVLSGLVLKTGETITQYDGPNPLTSTTGYEYDSNYYNLRKQTLISSRSTASVPSATETSYTYPFDYTTGVYPAMVSKHMFSPVIEQKVTVDGNQSARKITGYAVFNGAQYKQSLIQTQTGSSGPVITNTEITKYTPGGNVLEYKRNEQSFHAYKWGYHDQYPVAEVINAQTTEFYSEDFENINNAAVAGGQGTAHTGTRYTTDPVIKWTKPNSRNYKISYWFKSVDGWKYSGELSYGGPTYTMSGGSGYDDVSIYPADAQLSNYTYRPLVGMTASINTNRQINYYEYDSFQRLMNIKDLNGNIIKNFCYNYQNQGTDCFNPPVLYYNTDQYQGFSKYCGTQANGSIVTYKVPAGSFYSLISVDEANQRALAEINANGQMQADNDPTATCTVLQCYNYTLSANQGFSTTYQWKNCNGVTQSAHLDVGQTTSVCALEGTVTGGPYTKGAICAQ</sequence>
<dbReference type="RefSeq" id="WP_377143816.1">
    <property type="nucleotide sequence ID" value="NZ_JBHTIA010000011.1"/>
</dbReference>
<feature type="domain" description="DUF5977" evidence="1">
    <location>
        <begin position="774"/>
        <end position="839"/>
    </location>
</feature>
<keyword evidence="3" id="KW-1185">Reference proteome</keyword>
<dbReference type="InterPro" id="IPR046020">
    <property type="entry name" value="DUF5977"/>
</dbReference>
<gene>
    <name evidence="2" type="ORF">ACFQZI_14925</name>
</gene>